<dbReference type="PROSITE" id="PS50048">
    <property type="entry name" value="ZN2_CY6_FUNGAL_2"/>
    <property type="match status" value="1"/>
</dbReference>
<accession>A0A1E3BKG9</accession>
<keyword evidence="2" id="KW-0805">Transcription regulation</keyword>
<dbReference type="GO" id="GO:0000981">
    <property type="term" value="F:DNA-binding transcription factor activity, RNA polymerase II-specific"/>
    <property type="evidence" value="ECO:0007669"/>
    <property type="project" value="InterPro"/>
</dbReference>
<reference evidence="9 10" key="1">
    <citation type="journal article" date="2016" name="BMC Genomics">
        <title>Comparative genomic and transcriptomic analyses of the Fuzhuan brick tea-fermentation fungus Aspergillus cristatus.</title>
        <authorList>
            <person name="Ge Y."/>
            <person name="Wang Y."/>
            <person name="Liu Y."/>
            <person name="Tan Y."/>
            <person name="Ren X."/>
            <person name="Zhang X."/>
            <person name="Hyde K.D."/>
            <person name="Liu Y."/>
            <person name="Liu Z."/>
        </authorList>
    </citation>
    <scope>NUCLEOTIDE SEQUENCE [LARGE SCALE GENOMIC DNA]</scope>
    <source>
        <strain evidence="9 10">GZAAS20.1005</strain>
    </source>
</reference>
<keyword evidence="10" id="KW-1185">Reference proteome</keyword>
<name>A0A1E3BKG9_ASPCR</name>
<feature type="compositionally biased region" description="Low complexity" evidence="7">
    <location>
        <begin position="7"/>
        <end position="17"/>
    </location>
</feature>
<dbReference type="Proteomes" id="UP000094569">
    <property type="component" value="Unassembled WGS sequence"/>
</dbReference>
<keyword evidence="5" id="KW-0539">Nucleus</keyword>
<comment type="caution">
    <text evidence="9">The sequence shown here is derived from an EMBL/GenBank/DDBJ whole genome shotgun (WGS) entry which is preliminary data.</text>
</comment>
<dbReference type="PANTHER" id="PTHR31001">
    <property type="entry name" value="UNCHARACTERIZED TRANSCRIPTIONAL REGULATORY PROTEIN"/>
    <property type="match status" value="1"/>
</dbReference>
<evidence type="ECO:0000259" key="8">
    <source>
        <dbReference type="PROSITE" id="PS50048"/>
    </source>
</evidence>
<dbReference type="GO" id="GO:0005634">
    <property type="term" value="C:nucleus"/>
    <property type="evidence" value="ECO:0007669"/>
    <property type="project" value="UniProtKB-SubCell"/>
</dbReference>
<feature type="coiled-coil region" evidence="6">
    <location>
        <begin position="120"/>
        <end position="147"/>
    </location>
</feature>
<dbReference type="AlphaFoldDB" id="A0A1E3BKG9"/>
<dbReference type="EMBL" id="JXNT01000002">
    <property type="protein sequence ID" value="ODM21407.1"/>
    <property type="molecule type" value="Genomic_DNA"/>
</dbReference>
<comment type="subcellular location">
    <subcellularLocation>
        <location evidence="1">Nucleus</location>
    </subcellularLocation>
</comment>
<gene>
    <name evidence="9" type="ORF">SI65_02250</name>
</gene>
<keyword evidence="4" id="KW-0804">Transcription</keyword>
<dbReference type="Gene3D" id="4.10.240.10">
    <property type="entry name" value="Zn(2)-C6 fungal-type DNA-binding domain"/>
    <property type="match status" value="1"/>
</dbReference>
<dbReference type="SUPFAM" id="SSF57701">
    <property type="entry name" value="Zn2/Cys6 DNA-binding domain"/>
    <property type="match status" value="1"/>
</dbReference>
<dbReference type="InterPro" id="IPR050613">
    <property type="entry name" value="Sec_Metabolite_Reg"/>
</dbReference>
<evidence type="ECO:0000313" key="9">
    <source>
        <dbReference type="EMBL" id="ODM21407.1"/>
    </source>
</evidence>
<evidence type="ECO:0000256" key="3">
    <source>
        <dbReference type="ARBA" id="ARBA00023125"/>
    </source>
</evidence>
<dbReference type="SMART" id="SM00066">
    <property type="entry name" value="GAL4"/>
    <property type="match status" value="1"/>
</dbReference>
<dbReference type="GO" id="GO:0008270">
    <property type="term" value="F:zinc ion binding"/>
    <property type="evidence" value="ECO:0007669"/>
    <property type="project" value="InterPro"/>
</dbReference>
<dbReference type="VEuPathDB" id="FungiDB:SI65_02250"/>
<feature type="domain" description="Zn(2)-C6 fungal-type" evidence="8">
    <location>
        <begin position="80"/>
        <end position="111"/>
    </location>
</feature>
<dbReference type="InterPro" id="IPR001138">
    <property type="entry name" value="Zn2Cys6_DnaBD"/>
</dbReference>
<evidence type="ECO:0000256" key="4">
    <source>
        <dbReference type="ARBA" id="ARBA00023163"/>
    </source>
</evidence>
<evidence type="ECO:0000256" key="6">
    <source>
        <dbReference type="SAM" id="Coils"/>
    </source>
</evidence>
<dbReference type="InterPro" id="IPR036864">
    <property type="entry name" value="Zn2-C6_fun-type_DNA-bd_sf"/>
</dbReference>
<dbReference type="CDD" id="cd00067">
    <property type="entry name" value="GAL4"/>
    <property type="match status" value="1"/>
</dbReference>
<protein>
    <recommendedName>
        <fullName evidence="8">Zn(2)-C6 fungal-type domain-containing protein</fullName>
    </recommendedName>
</protein>
<evidence type="ECO:0000256" key="7">
    <source>
        <dbReference type="SAM" id="MobiDB-lite"/>
    </source>
</evidence>
<dbReference type="OrthoDB" id="4508771at2759"/>
<dbReference type="PROSITE" id="PS00463">
    <property type="entry name" value="ZN2_CY6_FUNGAL_1"/>
    <property type="match status" value="1"/>
</dbReference>
<evidence type="ECO:0000313" key="10">
    <source>
        <dbReference type="Proteomes" id="UP000094569"/>
    </source>
</evidence>
<dbReference type="Pfam" id="PF00172">
    <property type="entry name" value="Zn_clus"/>
    <property type="match status" value="1"/>
</dbReference>
<feature type="compositionally biased region" description="Low complexity" evidence="7">
    <location>
        <begin position="57"/>
        <end position="72"/>
    </location>
</feature>
<feature type="region of interest" description="Disordered" evidence="7">
    <location>
        <begin position="1"/>
        <end position="81"/>
    </location>
</feature>
<dbReference type="STRING" id="573508.A0A1E3BKG9"/>
<evidence type="ECO:0000256" key="1">
    <source>
        <dbReference type="ARBA" id="ARBA00004123"/>
    </source>
</evidence>
<evidence type="ECO:0000256" key="5">
    <source>
        <dbReference type="ARBA" id="ARBA00023242"/>
    </source>
</evidence>
<dbReference type="GO" id="GO:0003677">
    <property type="term" value="F:DNA binding"/>
    <property type="evidence" value="ECO:0007669"/>
    <property type="project" value="UniProtKB-KW"/>
</dbReference>
<organism evidence="9 10">
    <name type="scientific">Aspergillus cristatus</name>
    <name type="common">Chinese Fuzhuan brick tea-fermentation fungus</name>
    <name type="synonym">Eurotium cristatum</name>
    <dbReference type="NCBI Taxonomy" id="573508"/>
    <lineage>
        <taxon>Eukaryota</taxon>
        <taxon>Fungi</taxon>
        <taxon>Dikarya</taxon>
        <taxon>Ascomycota</taxon>
        <taxon>Pezizomycotina</taxon>
        <taxon>Eurotiomycetes</taxon>
        <taxon>Eurotiomycetidae</taxon>
        <taxon>Eurotiales</taxon>
        <taxon>Aspergillaceae</taxon>
        <taxon>Aspergillus</taxon>
        <taxon>Aspergillus subgen. Aspergillus</taxon>
    </lineage>
</organism>
<sequence>MYPLPPQLQLQAQAQAQYTVVHPQPHPQPQPQPQPQPESQPQTQSQIQNKHQNPTTQPSQNANASANANANPTKTRPSASCIPCRNRKVKCNRQTPCSTCLSRSHPEQCTYTTTDTDRSAMKSAETIADLRRKIRALKMQISEDESDDNGEEGAGGGVDWRELEAMETVFGEMREGEEGVVEGVVGMVREGVGMGKLAGYVRHLRESQAVVEVV</sequence>
<proteinExistence type="predicted"/>
<keyword evidence="3" id="KW-0238">DNA-binding</keyword>
<evidence type="ECO:0000256" key="2">
    <source>
        <dbReference type="ARBA" id="ARBA00023015"/>
    </source>
</evidence>
<feature type="compositionally biased region" description="Low complexity" evidence="7">
    <location>
        <begin position="39"/>
        <end position="48"/>
    </location>
</feature>
<keyword evidence="6" id="KW-0175">Coiled coil</keyword>
<feature type="compositionally biased region" description="Pro residues" evidence="7">
    <location>
        <begin position="24"/>
        <end position="38"/>
    </location>
</feature>